<organism evidence="3 4">
    <name type="scientific">Aureobasidium subglaciale (strain EXF-2481)</name>
    <name type="common">Aureobasidium pullulans var. subglaciale</name>
    <dbReference type="NCBI Taxonomy" id="1043005"/>
    <lineage>
        <taxon>Eukaryota</taxon>
        <taxon>Fungi</taxon>
        <taxon>Dikarya</taxon>
        <taxon>Ascomycota</taxon>
        <taxon>Pezizomycotina</taxon>
        <taxon>Dothideomycetes</taxon>
        <taxon>Dothideomycetidae</taxon>
        <taxon>Dothideales</taxon>
        <taxon>Saccotheciaceae</taxon>
        <taxon>Aureobasidium</taxon>
    </lineage>
</organism>
<reference evidence="3 4" key="1">
    <citation type="journal article" date="2014" name="BMC Genomics">
        <title>Genome sequencing of four Aureobasidium pullulans varieties: biotechnological potential, stress tolerance, and description of new species.</title>
        <authorList>
            <person name="Gostin Ar C."/>
            <person name="Ohm R.A."/>
            <person name="Kogej T."/>
            <person name="Sonjak S."/>
            <person name="Turk M."/>
            <person name="Zajc J."/>
            <person name="Zalar P."/>
            <person name="Grube M."/>
            <person name="Sun H."/>
            <person name="Han J."/>
            <person name="Sharma A."/>
            <person name="Chiniquy J."/>
            <person name="Ngan C.Y."/>
            <person name="Lipzen A."/>
            <person name="Barry K."/>
            <person name="Grigoriev I.V."/>
            <person name="Gunde-Cimerman N."/>
        </authorList>
    </citation>
    <scope>NUCLEOTIDE SEQUENCE [LARGE SCALE GENOMIC DNA]</scope>
    <source>
        <strain evidence="3 4">EXF-2481</strain>
    </source>
</reference>
<dbReference type="Proteomes" id="UP000030641">
    <property type="component" value="Unassembled WGS sequence"/>
</dbReference>
<feature type="domain" description="Aminoglycoside phosphotransferase" evidence="2">
    <location>
        <begin position="65"/>
        <end position="352"/>
    </location>
</feature>
<dbReference type="HOGENOM" id="CLU_043317_0_0_1"/>
<evidence type="ECO:0000313" key="3">
    <source>
        <dbReference type="EMBL" id="KEQ95253.1"/>
    </source>
</evidence>
<evidence type="ECO:0000256" key="1">
    <source>
        <dbReference type="SAM" id="MobiDB-lite"/>
    </source>
</evidence>
<dbReference type="GeneID" id="25362543"/>
<name>A0A074YBT6_AURSE</name>
<gene>
    <name evidence="3" type="ORF">AUEXF2481DRAFT_212380</name>
</gene>
<dbReference type="EMBL" id="KL584759">
    <property type="protein sequence ID" value="KEQ95253.1"/>
    <property type="molecule type" value="Genomic_DNA"/>
</dbReference>
<protein>
    <recommendedName>
        <fullName evidence="2">Aminoglycoside phosphotransferase domain-containing protein</fullName>
    </recommendedName>
</protein>
<keyword evidence="4" id="KW-1185">Reference proteome</keyword>
<proteinExistence type="predicted"/>
<dbReference type="OrthoDB" id="10003767at2759"/>
<dbReference type="InterPro" id="IPR011009">
    <property type="entry name" value="Kinase-like_dom_sf"/>
</dbReference>
<evidence type="ECO:0000313" key="4">
    <source>
        <dbReference type="Proteomes" id="UP000030641"/>
    </source>
</evidence>
<dbReference type="SUPFAM" id="SSF56112">
    <property type="entry name" value="Protein kinase-like (PK-like)"/>
    <property type="match status" value="1"/>
</dbReference>
<dbReference type="InterPro" id="IPR002575">
    <property type="entry name" value="Aminoglycoside_PTrfase"/>
</dbReference>
<dbReference type="PANTHER" id="PTHR21310">
    <property type="entry name" value="AMINOGLYCOSIDE PHOSPHOTRANSFERASE-RELATED-RELATED"/>
    <property type="match status" value="1"/>
</dbReference>
<evidence type="ECO:0000259" key="2">
    <source>
        <dbReference type="Pfam" id="PF01636"/>
    </source>
</evidence>
<feature type="region of interest" description="Disordered" evidence="1">
    <location>
        <begin position="1"/>
        <end position="27"/>
    </location>
</feature>
<dbReference type="PANTHER" id="PTHR21310:SF56">
    <property type="entry name" value="AMINOGLYCOSIDE PHOSPHOTRANSFERASE DOMAIN-CONTAINING PROTEIN"/>
    <property type="match status" value="1"/>
</dbReference>
<dbReference type="RefSeq" id="XP_013343960.1">
    <property type="nucleotide sequence ID" value="XM_013488506.1"/>
</dbReference>
<dbReference type="InterPro" id="IPR051678">
    <property type="entry name" value="AGP_Transferase"/>
</dbReference>
<dbReference type="AlphaFoldDB" id="A0A074YBT6"/>
<dbReference type="Pfam" id="PF01636">
    <property type="entry name" value="APH"/>
    <property type="match status" value="1"/>
</dbReference>
<dbReference type="InParanoid" id="A0A074YBT6"/>
<accession>A0A074YBT6</accession>
<sequence>MTIMQTDTKQEALKEPTSTEGDSSSIVESASEISTVIHEHESFETFQHKVYALGTELGLHFKDVTRIDGGYNNRIIAVTIQDFPSKAGIQDTQAILRIPRGDRELDADGDIVPVVITSDPRILDDAAVLHLLAGRVPKVAEVLGFDSTLDNAIGFPYTLYTRISGVNLASVLDEIPMEDMAVIASELAEFYTRLQDIKFPVSGRLLHDDDKEPLLTKLPPGPSERVEATMEVAVRGFLQNSGWDDERDGPTIPVTSSLYKQFEVGIKHALRPHEGYKPGEYDFHAEFRDKLNSMLQEMKSMGWFDADETTTTDSVLHHWGCMPRNITVEQREDSSWHLTGIVDWDEIDCLPPVLTRRPPFWLWDRLDDDLLPEEMQRYKDDDFDFFPSEVNSKQLTAAGANIKEVFEKAIIMKCS</sequence>
<dbReference type="OMA" id="GKPYMIQ"/>